<keyword evidence="6 8" id="KW-0648">Protein biosynthesis</keyword>
<dbReference type="InterPro" id="IPR020653">
    <property type="entry name" value="Tryptophan-tRNA-ligase_arc"/>
</dbReference>
<dbReference type="EC" id="6.1.1.2" evidence="8"/>
<evidence type="ECO:0000256" key="6">
    <source>
        <dbReference type="ARBA" id="ARBA00022917"/>
    </source>
</evidence>
<proteinExistence type="inferred from homology"/>
<keyword evidence="4 8" id="KW-0547">Nucleotide-binding</keyword>
<evidence type="ECO:0000256" key="7">
    <source>
        <dbReference type="ARBA" id="ARBA00023146"/>
    </source>
</evidence>
<comment type="function">
    <text evidence="8">Catalyzes the attachment of tryptophan to tRNA(Trp).</text>
</comment>
<dbReference type="InterPro" id="IPR014729">
    <property type="entry name" value="Rossmann-like_a/b/a_fold"/>
</dbReference>
<keyword evidence="3 8" id="KW-0436">Ligase</keyword>
<evidence type="ECO:0000256" key="3">
    <source>
        <dbReference type="ARBA" id="ARBA00022598"/>
    </source>
</evidence>
<dbReference type="InterPro" id="IPR002306">
    <property type="entry name" value="Trp-tRNA-ligase"/>
</dbReference>
<dbReference type="FunFam" id="3.40.50.620:FF:000207">
    <property type="entry name" value="Tryptophan--tRNA ligase"/>
    <property type="match status" value="1"/>
</dbReference>
<dbReference type="GO" id="GO:0005524">
    <property type="term" value="F:ATP binding"/>
    <property type="evidence" value="ECO:0007669"/>
    <property type="project" value="UniProtKB-UniRule"/>
</dbReference>
<comment type="catalytic activity">
    <reaction evidence="8">
        <text>tRNA(Trp) + L-tryptophan + ATP = L-tryptophyl-tRNA(Trp) + AMP + diphosphate + H(+)</text>
        <dbReference type="Rhea" id="RHEA:24080"/>
        <dbReference type="Rhea" id="RHEA-COMP:9671"/>
        <dbReference type="Rhea" id="RHEA-COMP:9705"/>
        <dbReference type="ChEBI" id="CHEBI:15378"/>
        <dbReference type="ChEBI" id="CHEBI:30616"/>
        <dbReference type="ChEBI" id="CHEBI:33019"/>
        <dbReference type="ChEBI" id="CHEBI:57912"/>
        <dbReference type="ChEBI" id="CHEBI:78442"/>
        <dbReference type="ChEBI" id="CHEBI:78535"/>
        <dbReference type="ChEBI" id="CHEBI:456215"/>
        <dbReference type="EC" id="6.1.1.2"/>
    </reaction>
</comment>
<keyword evidence="5 8" id="KW-0067">ATP-binding</keyword>
<dbReference type="EMBL" id="KF900951">
    <property type="protein sequence ID" value="AIF12688.1"/>
    <property type="molecule type" value="Genomic_DNA"/>
</dbReference>
<protein>
    <recommendedName>
        <fullName evidence="8">Tryptophan--tRNA ligase</fullName>
        <ecNumber evidence="8">6.1.1.2</ecNumber>
    </recommendedName>
    <alternativeName>
        <fullName evidence="8">Tryptophanyl-tRNA synthetase</fullName>
        <shortName evidence="8">TrpRS</shortName>
    </alternativeName>
</protein>
<evidence type="ECO:0000256" key="5">
    <source>
        <dbReference type="ARBA" id="ARBA00022840"/>
    </source>
</evidence>
<name>A0A075HFM3_9EURY</name>
<dbReference type="Gene3D" id="3.40.50.620">
    <property type="entry name" value="HUPs"/>
    <property type="match status" value="1"/>
</dbReference>
<keyword evidence="2 8" id="KW-0963">Cytoplasm</keyword>
<organism evidence="10">
    <name type="scientific">uncultured marine group II/III euryarchaeote KM3_57_A03</name>
    <dbReference type="NCBI Taxonomy" id="1456462"/>
    <lineage>
        <taxon>Archaea</taxon>
        <taxon>Methanobacteriati</taxon>
        <taxon>Methanobacteriota</taxon>
        <taxon>environmental samples</taxon>
    </lineage>
</organism>
<comment type="subcellular location">
    <subcellularLocation>
        <location evidence="8">Cytoplasm</location>
    </subcellularLocation>
</comment>
<dbReference type="Pfam" id="PF00579">
    <property type="entry name" value="tRNA-synt_1b"/>
    <property type="match status" value="2"/>
</dbReference>
<keyword evidence="7 8" id="KW-0030">Aminoacyl-tRNA synthetase</keyword>
<dbReference type="GO" id="GO:0006436">
    <property type="term" value="P:tryptophanyl-tRNA aminoacylation"/>
    <property type="evidence" value="ECO:0007669"/>
    <property type="project" value="UniProtKB-UniRule"/>
</dbReference>
<accession>A0A075HFM3</accession>
<evidence type="ECO:0000256" key="4">
    <source>
        <dbReference type="ARBA" id="ARBA00022741"/>
    </source>
</evidence>
<sequence>MAGGERIDPWSSEQSQDYARIIEQFGLGSVDLSEIPNPGMLHRRGIVFAHRDLDVVLGCMSRSEPFGVLTGLMPSGRMHLGHSMVIDQVRWFQEQGADITVTVADLEALATRGTSLEQGRATAIEEYVHNYAALGLDPDSTEVYFQSSRPSVQRLAFTLGRRTNLSEFEAIYGFSGETNLAHVQAPLVQAGDIIHPQLDDFGGLRPIVVPVGIDQDPHLRLTRGIAGKTHWFNVKPRKEGGLTVALSVQEGNQRALGVHDGKVDPSARAELFERMSGALAPLGFADTIANPSYGTLDIPGATLDDRARVRMKMLALERELGGMGLMPPCSTYHRFAVGMTGDKMSSSQPETTIFMDESIEEMERKVKRSFSGGQPTVEEHRRLGGDCSKDVAFQYLQFFFERDDEALSEIRAEYESGRMLAGEIKQVCIDRATEWLSELSERRDMWADRLDEFLAEDAL</sequence>
<dbReference type="NCBIfam" id="NF008926">
    <property type="entry name" value="PRK12285.1-3"/>
    <property type="match status" value="1"/>
</dbReference>
<dbReference type="HAMAP" id="MF_00140_A">
    <property type="entry name" value="Trp_tRNA_synth_A"/>
    <property type="match status" value="1"/>
</dbReference>
<dbReference type="PRINTS" id="PR01039">
    <property type="entry name" value="TRNASYNTHTRP"/>
</dbReference>
<dbReference type="SUPFAM" id="SSF52374">
    <property type="entry name" value="Nucleotidylyl transferase"/>
    <property type="match status" value="1"/>
</dbReference>
<dbReference type="AlphaFoldDB" id="A0A075HFM3"/>
<dbReference type="PANTHER" id="PTHR10055">
    <property type="entry name" value="TRYPTOPHANYL-TRNA SYNTHETASE"/>
    <property type="match status" value="1"/>
</dbReference>
<feature type="short sequence motif" description="'KMSKS' region" evidence="8">
    <location>
        <begin position="343"/>
        <end position="347"/>
    </location>
</feature>
<reference evidence="10" key="1">
    <citation type="journal article" date="2014" name="Genome Biol. Evol.">
        <title>Pangenome evidence for extensive interdomain horizontal transfer affecting lineage core and shell genes in uncultured planktonic thaumarchaeota and euryarchaeota.</title>
        <authorList>
            <person name="Deschamps P."/>
            <person name="Zivanovic Y."/>
            <person name="Moreira D."/>
            <person name="Rodriguez-Valera F."/>
            <person name="Lopez-Garcia P."/>
        </authorList>
    </citation>
    <scope>NUCLEOTIDE SEQUENCE</scope>
</reference>
<evidence type="ECO:0000256" key="2">
    <source>
        <dbReference type="ARBA" id="ARBA00022490"/>
    </source>
</evidence>
<dbReference type="PANTHER" id="PTHR10055:SF5">
    <property type="entry name" value="TRYPTOPHAN--TRNA LIGASE"/>
    <property type="match status" value="1"/>
</dbReference>
<evidence type="ECO:0000256" key="9">
    <source>
        <dbReference type="RuleBase" id="RU363036"/>
    </source>
</evidence>
<comment type="similarity">
    <text evidence="1 8 9">Belongs to the class-I aminoacyl-tRNA synthetase family.</text>
</comment>
<dbReference type="GO" id="GO:0005737">
    <property type="term" value="C:cytoplasm"/>
    <property type="evidence" value="ECO:0007669"/>
    <property type="project" value="UniProtKB-SubCell"/>
</dbReference>
<dbReference type="Gene3D" id="1.10.240.10">
    <property type="entry name" value="Tyrosyl-Transfer RNA Synthetase"/>
    <property type="match status" value="1"/>
</dbReference>
<evidence type="ECO:0000256" key="8">
    <source>
        <dbReference type="HAMAP-Rule" id="MF_00140"/>
    </source>
</evidence>
<evidence type="ECO:0000313" key="10">
    <source>
        <dbReference type="EMBL" id="AIF12688.1"/>
    </source>
</evidence>
<gene>
    <name evidence="10" type="primary">WARS</name>
    <name evidence="8 10" type="synonym">trpS</name>
</gene>
<feature type="short sequence motif" description="'HIGH' region" evidence="8">
    <location>
        <begin position="74"/>
        <end position="82"/>
    </location>
</feature>
<dbReference type="InterPro" id="IPR002305">
    <property type="entry name" value="aa-tRNA-synth_Ic"/>
</dbReference>
<dbReference type="GO" id="GO:0004830">
    <property type="term" value="F:tryptophan-tRNA ligase activity"/>
    <property type="evidence" value="ECO:0007669"/>
    <property type="project" value="UniProtKB-UniRule"/>
</dbReference>
<evidence type="ECO:0000256" key="1">
    <source>
        <dbReference type="ARBA" id="ARBA00005594"/>
    </source>
</evidence>